<dbReference type="GO" id="GO:0016787">
    <property type="term" value="F:hydrolase activity"/>
    <property type="evidence" value="ECO:0007669"/>
    <property type="project" value="UniProtKB-KW"/>
</dbReference>
<evidence type="ECO:0000259" key="4">
    <source>
        <dbReference type="Pfam" id="PF20434"/>
    </source>
</evidence>
<evidence type="ECO:0000313" key="5">
    <source>
        <dbReference type="EMBL" id="MFC6725040.1"/>
    </source>
</evidence>
<dbReference type="PROSITE" id="PS01173">
    <property type="entry name" value="LIPASE_GDXG_HIS"/>
    <property type="match status" value="1"/>
</dbReference>
<comment type="caution">
    <text evidence="5">The sequence shown here is derived from an EMBL/GenBank/DDBJ whole genome shotgun (WGS) entry which is preliminary data.</text>
</comment>
<evidence type="ECO:0000256" key="1">
    <source>
        <dbReference type="ARBA" id="ARBA00010515"/>
    </source>
</evidence>
<evidence type="ECO:0000313" key="6">
    <source>
        <dbReference type="Proteomes" id="UP001596328"/>
    </source>
</evidence>
<dbReference type="PANTHER" id="PTHR48081:SF13">
    <property type="entry name" value="ALPHA_BETA HYDROLASE"/>
    <property type="match status" value="1"/>
</dbReference>
<dbReference type="PROSITE" id="PS51318">
    <property type="entry name" value="TAT"/>
    <property type="match status" value="1"/>
</dbReference>
<dbReference type="InterPro" id="IPR002168">
    <property type="entry name" value="Lipase_GDXG_HIS_AS"/>
</dbReference>
<dbReference type="InterPro" id="IPR006311">
    <property type="entry name" value="TAT_signal"/>
</dbReference>
<sequence length="394" mass="41499">MTDENEPEAHEPTVSRRTMLAGTGTLGSVGLLGVFGRGDGDSAPADGNETASSGNGTRSEETHDAPEHFDVSVHRGLTYASRPSGDLKLDLYVPESDAPSPLVVWIHGGGWLVNTRKSHPNFVDHFVDEGFAMATVDHRLSEIPEGVDPVISPSPNNPVPRGVFPDHIVDVKASIRWLRAHGDEFGLDTSAVATWGSSSGAHLAALAGTLDSIEDVAGDVYPESAVEPTVYPDESGTVQAVVDWYGPTALLKMDPQLAGKGFPHDAPNSPESLLIGGQITENEAKVRRASPITYVDDDTPPFLLMHGTADTTVPFEQSQILFEALAEACGDATLYELHGVGHGFGFEAFTPALDQTVLGATCTVPGEGKDSELSLGGPPASSEVVGEFLAETLQ</sequence>
<comment type="similarity">
    <text evidence="1">Belongs to the 'GDXG' lipolytic enzyme family.</text>
</comment>
<dbReference type="EMBL" id="JBHSWU010000366">
    <property type="protein sequence ID" value="MFC6725040.1"/>
    <property type="molecule type" value="Genomic_DNA"/>
</dbReference>
<dbReference type="PANTHER" id="PTHR48081">
    <property type="entry name" value="AB HYDROLASE SUPERFAMILY PROTEIN C4A8.06C"/>
    <property type="match status" value="1"/>
</dbReference>
<gene>
    <name evidence="5" type="ORF">ACFQE1_11790</name>
</gene>
<dbReference type="InterPro" id="IPR050300">
    <property type="entry name" value="GDXG_lipolytic_enzyme"/>
</dbReference>
<dbReference type="Gene3D" id="3.40.50.1820">
    <property type="entry name" value="alpha/beta hydrolase"/>
    <property type="match status" value="1"/>
</dbReference>
<dbReference type="InterPro" id="IPR049492">
    <property type="entry name" value="BD-FAE-like_dom"/>
</dbReference>
<accession>A0ABD5S020</accession>
<keyword evidence="2 5" id="KW-0378">Hydrolase</keyword>
<dbReference type="InterPro" id="IPR029058">
    <property type="entry name" value="AB_hydrolase_fold"/>
</dbReference>
<feature type="compositionally biased region" description="Low complexity" evidence="3">
    <location>
        <begin position="20"/>
        <end position="34"/>
    </location>
</feature>
<proteinExistence type="inferred from homology"/>
<organism evidence="5 6">
    <name type="scientific">Halobium palmae</name>
    <dbReference type="NCBI Taxonomy" id="1776492"/>
    <lineage>
        <taxon>Archaea</taxon>
        <taxon>Methanobacteriati</taxon>
        <taxon>Methanobacteriota</taxon>
        <taxon>Stenosarchaea group</taxon>
        <taxon>Halobacteria</taxon>
        <taxon>Halobacteriales</taxon>
        <taxon>Haloferacaceae</taxon>
        <taxon>Halobium</taxon>
    </lineage>
</organism>
<feature type="region of interest" description="Disordered" evidence="3">
    <location>
        <begin position="1"/>
        <end position="66"/>
    </location>
</feature>
<dbReference type="SUPFAM" id="SSF53474">
    <property type="entry name" value="alpha/beta-Hydrolases"/>
    <property type="match status" value="1"/>
</dbReference>
<protein>
    <submittedName>
        <fullName evidence="5">Alpha/beta hydrolase fold domain-containing protein</fullName>
    </submittedName>
</protein>
<name>A0ABD5S020_9EURY</name>
<keyword evidence="6" id="KW-1185">Reference proteome</keyword>
<reference evidence="5 6" key="1">
    <citation type="journal article" date="2019" name="Int. J. Syst. Evol. Microbiol.">
        <title>The Global Catalogue of Microorganisms (GCM) 10K type strain sequencing project: providing services to taxonomists for standard genome sequencing and annotation.</title>
        <authorList>
            <consortium name="The Broad Institute Genomics Platform"/>
            <consortium name="The Broad Institute Genome Sequencing Center for Infectious Disease"/>
            <person name="Wu L."/>
            <person name="Ma J."/>
        </authorList>
    </citation>
    <scope>NUCLEOTIDE SEQUENCE [LARGE SCALE GENOMIC DNA]</scope>
    <source>
        <strain evidence="5 6">NBRC 111368</strain>
    </source>
</reference>
<feature type="domain" description="BD-FAE-like" evidence="4">
    <location>
        <begin position="89"/>
        <end position="142"/>
    </location>
</feature>
<dbReference type="Pfam" id="PF20434">
    <property type="entry name" value="BD-FAE"/>
    <property type="match status" value="2"/>
</dbReference>
<dbReference type="AlphaFoldDB" id="A0ABD5S020"/>
<evidence type="ECO:0000256" key="3">
    <source>
        <dbReference type="SAM" id="MobiDB-lite"/>
    </source>
</evidence>
<evidence type="ECO:0000256" key="2">
    <source>
        <dbReference type="ARBA" id="ARBA00022801"/>
    </source>
</evidence>
<dbReference type="Proteomes" id="UP001596328">
    <property type="component" value="Unassembled WGS sequence"/>
</dbReference>
<feature type="domain" description="BD-FAE-like" evidence="4">
    <location>
        <begin position="163"/>
        <end position="325"/>
    </location>
</feature>